<dbReference type="InterPro" id="IPR013855">
    <property type="entry name" value="Cdc37_N_dom"/>
</dbReference>
<dbReference type="FunFam" id="1.20.58.610:FF:000001">
    <property type="entry name" value="Hsp90 co-chaperone Cdc37-like 1"/>
    <property type="match status" value="1"/>
</dbReference>
<dbReference type="GO" id="GO:0031072">
    <property type="term" value="F:heat shock protein binding"/>
    <property type="evidence" value="ECO:0007669"/>
    <property type="project" value="TreeGrafter"/>
</dbReference>
<dbReference type="GO" id="GO:0019901">
    <property type="term" value="F:protein kinase binding"/>
    <property type="evidence" value="ECO:0007669"/>
    <property type="project" value="InterPro"/>
</dbReference>
<name>A0A915DRN1_9BILA</name>
<dbReference type="Gene3D" id="1.20.58.610">
    <property type="entry name" value="Cdc37, Hsp90 binding domain"/>
    <property type="match status" value="1"/>
</dbReference>
<dbReference type="Pfam" id="PF08565">
    <property type="entry name" value="CDC37_M"/>
    <property type="match status" value="1"/>
</dbReference>
<dbReference type="InterPro" id="IPR013873">
    <property type="entry name" value="Cdc37_C"/>
</dbReference>
<evidence type="ECO:0000259" key="9">
    <source>
        <dbReference type="SMART" id="SM01071"/>
    </source>
</evidence>
<dbReference type="GO" id="GO:0051082">
    <property type="term" value="F:unfolded protein binding"/>
    <property type="evidence" value="ECO:0007669"/>
    <property type="project" value="TreeGrafter"/>
</dbReference>
<dbReference type="SMART" id="SM01069">
    <property type="entry name" value="CDC37_C"/>
    <property type="match status" value="1"/>
</dbReference>
<feature type="domain" description="Cdc37 C-terminal" evidence="7">
    <location>
        <begin position="274"/>
        <end position="356"/>
    </location>
</feature>
<evidence type="ECO:0000256" key="1">
    <source>
        <dbReference type="ARBA" id="ARBA00004496"/>
    </source>
</evidence>
<feature type="domain" description="Cdc37 N-terminal" evidence="9">
    <location>
        <begin position="2"/>
        <end position="105"/>
    </location>
</feature>
<comment type="similarity">
    <text evidence="2">Belongs to the CDC37 family.</text>
</comment>
<reference evidence="11" key="1">
    <citation type="submission" date="2022-11" db="UniProtKB">
        <authorList>
            <consortium name="WormBaseParasite"/>
        </authorList>
    </citation>
    <scope>IDENTIFICATION</scope>
</reference>
<dbReference type="GO" id="GO:0050821">
    <property type="term" value="P:protein stabilization"/>
    <property type="evidence" value="ECO:0007669"/>
    <property type="project" value="TreeGrafter"/>
</dbReference>
<evidence type="ECO:0000259" key="7">
    <source>
        <dbReference type="SMART" id="SM01069"/>
    </source>
</evidence>
<dbReference type="SUPFAM" id="SSF101391">
    <property type="entry name" value="Hsp90 co-chaperone CDC37"/>
    <property type="match status" value="1"/>
</dbReference>
<dbReference type="PANTHER" id="PTHR12800:SF4">
    <property type="entry name" value="HSP90 CO-CHAPERONE CDC37"/>
    <property type="match status" value="1"/>
</dbReference>
<evidence type="ECO:0000256" key="5">
    <source>
        <dbReference type="ARBA" id="ARBA00031396"/>
    </source>
</evidence>
<dbReference type="InterPro" id="IPR013874">
    <property type="entry name" value="Cdc37_Hsp90-bd"/>
</dbReference>
<evidence type="ECO:0000256" key="4">
    <source>
        <dbReference type="ARBA" id="ARBA00023186"/>
    </source>
</evidence>
<evidence type="ECO:0000313" key="10">
    <source>
        <dbReference type="Proteomes" id="UP000887574"/>
    </source>
</evidence>
<accession>A0A915DRN1</accession>
<proteinExistence type="inferred from homology"/>
<dbReference type="InterPro" id="IPR038189">
    <property type="entry name" value="Cdc37_Hsp90-bd_sf"/>
</dbReference>
<dbReference type="GO" id="GO:0051087">
    <property type="term" value="F:protein-folding chaperone binding"/>
    <property type="evidence" value="ECO:0007669"/>
    <property type="project" value="TreeGrafter"/>
</dbReference>
<dbReference type="Pfam" id="PF08564">
    <property type="entry name" value="CDC37_C"/>
    <property type="match status" value="1"/>
</dbReference>
<evidence type="ECO:0000256" key="3">
    <source>
        <dbReference type="ARBA" id="ARBA00022490"/>
    </source>
</evidence>
<protein>
    <recommendedName>
        <fullName evidence="5">Hsp90 chaperone protein kinase-targeting subunit</fullName>
    </recommendedName>
</protein>
<evidence type="ECO:0000256" key="6">
    <source>
        <dbReference type="SAM" id="Coils"/>
    </source>
</evidence>
<dbReference type="InterPro" id="IPR004918">
    <property type="entry name" value="Cdc37"/>
</dbReference>
<dbReference type="AlphaFoldDB" id="A0A915DRN1"/>
<dbReference type="Pfam" id="PF03234">
    <property type="entry name" value="CDC37_N"/>
    <property type="match status" value="1"/>
</dbReference>
<evidence type="ECO:0000313" key="11">
    <source>
        <dbReference type="WBParaSite" id="jg22414"/>
    </source>
</evidence>
<evidence type="ECO:0000256" key="2">
    <source>
        <dbReference type="ARBA" id="ARBA00006222"/>
    </source>
</evidence>
<organism evidence="10 11">
    <name type="scientific">Ditylenchus dipsaci</name>
    <dbReference type="NCBI Taxonomy" id="166011"/>
    <lineage>
        <taxon>Eukaryota</taxon>
        <taxon>Metazoa</taxon>
        <taxon>Ecdysozoa</taxon>
        <taxon>Nematoda</taxon>
        <taxon>Chromadorea</taxon>
        <taxon>Rhabditida</taxon>
        <taxon>Tylenchina</taxon>
        <taxon>Tylenchomorpha</taxon>
        <taxon>Sphaerularioidea</taxon>
        <taxon>Anguinidae</taxon>
        <taxon>Anguininae</taxon>
        <taxon>Ditylenchus</taxon>
    </lineage>
</organism>
<keyword evidence="3" id="KW-0963">Cytoplasm</keyword>
<keyword evidence="4" id="KW-0143">Chaperone</keyword>
<sequence length="358" mass="41440">MPIDYSKWKTIEVSDDEDDTHPNIDTPSLFRWPRQEGICSKVQEIEDKLKSTELDEKERIKLQLEKQTIQQQEEEYKKKELELEEKERQQPWNVDTIGREAWSKSIINKAGEKKVTEVKEDEDEAYKKVLKFFEDNDSLLRELSLLDGFEKLENYLLDHPHLSSESTTNFLTIEALNLAIEKKCNLVFQMDRVAENCITLQYLLELAKSLNAVATNTNIIKNFFKKISMADPSYMKMYKEEVDAFKGRLRKRAQDKRDAAVNELEATAKAKRIAESPGGLDPQEVLDSLPEEMQDAFQTQSMDKMFEVAENMDPEVFQHHLQRCIASGLWVPNAAEAAEKKAREEADIAKGREIKSDI</sequence>
<dbReference type="PANTHER" id="PTHR12800">
    <property type="entry name" value="CDC37-RELATED"/>
    <property type="match status" value="1"/>
</dbReference>
<dbReference type="GO" id="GO:0005737">
    <property type="term" value="C:cytoplasm"/>
    <property type="evidence" value="ECO:0007669"/>
    <property type="project" value="UniProtKB-SubCell"/>
</dbReference>
<evidence type="ECO:0000259" key="8">
    <source>
        <dbReference type="SMART" id="SM01070"/>
    </source>
</evidence>
<dbReference type="GO" id="GO:0006457">
    <property type="term" value="P:protein folding"/>
    <property type="evidence" value="ECO:0007669"/>
    <property type="project" value="TreeGrafter"/>
</dbReference>
<dbReference type="SMART" id="SM01070">
    <property type="entry name" value="CDC37_M"/>
    <property type="match status" value="1"/>
</dbReference>
<comment type="subcellular location">
    <subcellularLocation>
        <location evidence="1">Cytoplasm</location>
    </subcellularLocation>
</comment>
<feature type="coiled-coil region" evidence="6">
    <location>
        <begin position="54"/>
        <end position="89"/>
    </location>
</feature>
<keyword evidence="10" id="KW-1185">Reference proteome</keyword>
<dbReference type="WBParaSite" id="jg22414">
    <property type="protein sequence ID" value="jg22414"/>
    <property type="gene ID" value="jg22414"/>
</dbReference>
<dbReference type="Gene3D" id="6.10.140.250">
    <property type="match status" value="1"/>
</dbReference>
<feature type="domain" description="Cdc37 Hsp90 binding" evidence="8">
    <location>
        <begin position="103"/>
        <end position="268"/>
    </location>
</feature>
<keyword evidence="6" id="KW-0175">Coiled coil</keyword>
<dbReference type="Proteomes" id="UP000887574">
    <property type="component" value="Unplaced"/>
</dbReference>
<dbReference type="SMART" id="SM01071">
    <property type="entry name" value="CDC37_N"/>
    <property type="match status" value="1"/>
</dbReference>